<keyword evidence="3" id="KW-1185">Reference proteome</keyword>
<dbReference type="Pfam" id="PF03168">
    <property type="entry name" value="LEA_2"/>
    <property type="match status" value="1"/>
</dbReference>
<dbReference type="EMBL" id="JACJFN010000002">
    <property type="protein sequence ID" value="MBB1519334.1"/>
    <property type="molecule type" value="Genomic_DNA"/>
</dbReference>
<dbReference type="Gene3D" id="2.60.40.1820">
    <property type="match status" value="1"/>
</dbReference>
<evidence type="ECO:0000313" key="3">
    <source>
        <dbReference type="Proteomes" id="UP000581189"/>
    </source>
</evidence>
<dbReference type="RefSeq" id="WP_182833890.1">
    <property type="nucleotide sequence ID" value="NZ_JACJFN010000002.1"/>
</dbReference>
<dbReference type="InterPro" id="IPR004864">
    <property type="entry name" value="LEA_2"/>
</dbReference>
<dbReference type="Proteomes" id="UP000581189">
    <property type="component" value="Unassembled WGS sequence"/>
</dbReference>
<sequence length="165" mass="18766">MKYQAQMIRIISLASLIAALISLSGCASWFSGYLQKPVVRLVKVEVVKAKLLEQRFLLRFRIDNPNDASLSVRSLEYRVTLNDVELADGEASTRFSVQPHGSHEFEIPVRTNLWRHLKGIVRALEKLDQPIRYSFQGSVKTGWLFGSRVHLSRNGEIIPGDYIPE</sequence>
<accession>A0A7W4DB35</accession>
<name>A0A7W4DB35_9GAMM</name>
<proteinExistence type="predicted"/>
<evidence type="ECO:0000259" key="1">
    <source>
        <dbReference type="SMART" id="SM00769"/>
    </source>
</evidence>
<dbReference type="GO" id="GO:0009269">
    <property type="term" value="P:response to desiccation"/>
    <property type="evidence" value="ECO:0007669"/>
    <property type="project" value="InterPro"/>
</dbReference>
<evidence type="ECO:0000313" key="2">
    <source>
        <dbReference type="EMBL" id="MBB1519334.1"/>
    </source>
</evidence>
<dbReference type="SUPFAM" id="SSF117070">
    <property type="entry name" value="LEA14-like"/>
    <property type="match status" value="1"/>
</dbReference>
<gene>
    <name evidence="2" type="ORF">H3H45_08810</name>
</gene>
<feature type="domain" description="Water stress and hypersensitive response" evidence="1">
    <location>
        <begin position="39"/>
        <end position="158"/>
    </location>
</feature>
<dbReference type="AlphaFoldDB" id="A0A7W4DB35"/>
<dbReference type="InterPro" id="IPR013990">
    <property type="entry name" value="WHy-dom"/>
</dbReference>
<protein>
    <submittedName>
        <fullName evidence="2">LEA type 2 family protein</fullName>
    </submittedName>
</protein>
<comment type="caution">
    <text evidence="2">The sequence shown here is derived from an EMBL/GenBank/DDBJ whole genome shotgun (WGS) entry which is preliminary data.</text>
</comment>
<organism evidence="2 3">
    <name type="scientific">Aquipseudomonas guryensis</name>
    <dbReference type="NCBI Taxonomy" id="2759165"/>
    <lineage>
        <taxon>Bacteria</taxon>
        <taxon>Pseudomonadati</taxon>
        <taxon>Pseudomonadota</taxon>
        <taxon>Gammaproteobacteria</taxon>
        <taxon>Pseudomonadales</taxon>
        <taxon>Pseudomonadaceae</taxon>
        <taxon>Aquipseudomonas</taxon>
    </lineage>
</organism>
<reference evidence="2 3" key="1">
    <citation type="submission" date="2020-08" db="EMBL/GenBank/DDBJ databases">
        <authorList>
            <person name="Kim C.M."/>
        </authorList>
    </citation>
    <scope>NUCLEOTIDE SEQUENCE [LARGE SCALE GENOMIC DNA]</scope>
    <source>
        <strain evidence="2 3">SR9</strain>
    </source>
</reference>
<dbReference type="SMART" id="SM00769">
    <property type="entry name" value="WHy"/>
    <property type="match status" value="1"/>
</dbReference>
<dbReference type="PROSITE" id="PS51257">
    <property type="entry name" value="PROKAR_LIPOPROTEIN"/>
    <property type="match status" value="1"/>
</dbReference>